<evidence type="ECO:0000313" key="2">
    <source>
        <dbReference type="Proteomes" id="UP001642483"/>
    </source>
</evidence>
<accession>A0ABP0FF82</accession>
<organism evidence="1 2">
    <name type="scientific">Clavelina lepadiformis</name>
    <name type="common">Light-bulb sea squirt</name>
    <name type="synonym">Ascidia lepadiformis</name>
    <dbReference type="NCBI Taxonomy" id="159417"/>
    <lineage>
        <taxon>Eukaryota</taxon>
        <taxon>Metazoa</taxon>
        <taxon>Chordata</taxon>
        <taxon>Tunicata</taxon>
        <taxon>Ascidiacea</taxon>
        <taxon>Aplousobranchia</taxon>
        <taxon>Clavelinidae</taxon>
        <taxon>Clavelina</taxon>
    </lineage>
</organism>
<comment type="caution">
    <text evidence="1">The sequence shown here is derived from an EMBL/GenBank/DDBJ whole genome shotgun (WGS) entry which is preliminary data.</text>
</comment>
<keyword evidence="2" id="KW-1185">Reference proteome</keyword>
<protein>
    <submittedName>
        <fullName evidence="1">Uncharacterized protein</fullName>
    </submittedName>
</protein>
<dbReference type="Proteomes" id="UP001642483">
    <property type="component" value="Unassembled WGS sequence"/>
</dbReference>
<gene>
    <name evidence="1" type="ORF">CVLEPA_LOCUS6186</name>
</gene>
<dbReference type="EMBL" id="CAWYQH010000035">
    <property type="protein sequence ID" value="CAK8676743.1"/>
    <property type="molecule type" value="Genomic_DNA"/>
</dbReference>
<sequence>MAGLRCGGGTILLEPMEVPDDPSSSTRCCPEFSRHLNISLGVDCHRPLVVVFQPEWFNDTMFGDGDPCSALDRV</sequence>
<reference evidence="1 2" key="1">
    <citation type="submission" date="2024-02" db="EMBL/GenBank/DDBJ databases">
        <authorList>
            <person name="Daric V."/>
            <person name="Darras S."/>
        </authorList>
    </citation>
    <scope>NUCLEOTIDE SEQUENCE [LARGE SCALE GENOMIC DNA]</scope>
</reference>
<proteinExistence type="predicted"/>
<evidence type="ECO:0000313" key="1">
    <source>
        <dbReference type="EMBL" id="CAK8676743.1"/>
    </source>
</evidence>
<name>A0ABP0FF82_CLALP</name>